<sequence length="129" mass="14821">MRKQSSTNSLNERFLAQTCELNTALNIISGRWKAQLIYEIGRGVNRFSLLKEQLSNISDQVLGRQLRELEEQEIIVKEKLEHLVPVGIVYSLTEQGLLLYPVLESLCQWGKIYTSPTPNCPLQMEMINE</sequence>
<dbReference type="PANTHER" id="PTHR33204:SF29">
    <property type="entry name" value="TRANSCRIPTIONAL REGULATOR"/>
    <property type="match status" value="1"/>
</dbReference>
<dbReference type="PROSITE" id="PS51118">
    <property type="entry name" value="HTH_HXLR"/>
    <property type="match status" value="1"/>
</dbReference>
<accession>A0AAE3QUX4</accession>
<keyword evidence="1" id="KW-0805">Transcription regulation</keyword>
<keyword evidence="3" id="KW-0804">Transcription</keyword>
<dbReference type="PANTHER" id="PTHR33204">
    <property type="entry name" value="TRANSCRIPTIONAL REGULATOR, MARR FAMILY"/>
    <property type="match status" value="1"/>
</dbReference>
<evidence type="ECO:0000313" key="5">
    <source>
        <dbReference type="EMBL" id="MDJ1483008.1"/>
    </source>
</evidence>
<dbReference type="InterPro" id="IPR036388">
    <property type="entry name" value="WH-like_DNA-bd_sf"/>
</dbReference>
<comment type="caution">
    <text evidence="5">The sequence shown here is derived from an EMBL/GenBank/DDBJ whole genome shotgun (WGS) entry which is preliminary data.</text>
</comment>
<dbReference type="Proteomes" id="UP001241110">
    <property type="component" value="Unassembled WGS sequence"/>
</dbReference>
<gene>
    <name evidence="5" type="ORF">QNI16_21075</name>
</gene>
<evidence type="ECO:0000259" key="4">
    <source>
        <dbReference type="PROSITE" id="PS51118"/>
    </source>
</evidence>
<keyword evidence="2" id="KW-0238">DNA-binding</keyword>
<evidence type="ECO:0000256" key="3">
    <source>
        <dbReference type="ARBA" id="ARBA00023163"/>
    </source>
</evidence>
<evidence type="ECO:0000256" key="1">
    <source>
        <dbReference type="ARBA" id="ARBA00023015"/>
    </source>
</evidence>
<name>A0AAE3QUX4_9BACT</name>
<proteinExistence type="predicted"/>
<dbReference type="EMBL" id="JASJOS010000009">
    <property type="protein sequence ID" value="MDJ1483008.1"/>
    <property type="molecule type" value="Genomic_DNA"/>
</dbReference>
<evidence type="ECO:0000313" key="6">
    <source>
        <dbReference type="Proteomes" id="UP001241110"/>
    </source>
</evidence>
<evidence type="ECO:0000256" key="2">
    <source>
        <dbReference type="ARBA" id="ARBA00023125"/>
    </source>
</evidence>
<dbReference type="GO" id="GO:0003677">
    <property type="term" value="F:DNA binding"/>
    <property type="evidence" value="ECO:0007669"/>
    <property type="project" value="UniProtKB-KW"/>
</dbReference>
<dbReference type="InterPro" id="IPR036390">
    <property type="entry name" value="WH_DNA-bd_sf"/>
</dbReference>
<dbReference type="Gene3D" id="1.10.10.10">
    <property type="entry name" value="Winged helix-like DNA-binding domain superfamily/Winged helix DNA-binding domain"/>
    <property type="match status" value="1"/>
</dbReference>
<reference evidence="5" key="1">
    <citation type="submission" date="2023-05" db="EMBL/GenBank/DDBJ databases">
        <authorList>
            <person name="Zhang X."/>
        </authorList>
    </citation>
    <scope>NUCLEOTIDE SEQUENCE</scope>
    <source>
        <strain evidence="5">YF14B1</strain>
    </source>
</reference>
<dbReference type="SUPFAM" id="SSF46785">
    <property type="entry name" value="Winged helix' DNA-binding domain"/>
    <property type="match status" value="1"/>
</dbReference>
<organism evidence="5 6">
    <name type="scientific">Xanthocytophaga flava</name>
    <dbReference type="NCBI Taxonomy" id="3048013"/>
    <lineage>
        <taxon>Bacteria</taxon>
        <taxon>Pseudomonadati</taxon>
        <taxon>Bacteroidota</taxon>
        <taxon>Cytophagia</taxon>
        <taxon>Cytophagales</taxon>
        <taxon>Rhodocytophagaceae</taxon>
        <taxon>Xanthocytophaga</taxon>
    </lineage>
</organism>
<dbReference type="InterPro" id="IPR002577">
    <property type="entry name" value="HTH_HxlR"/>
</dbReference>
<dbReference type="AlphaFoldDB" id="A0AAE3QUX4"/>
<protein>
    <submittedName>
        <fullName evidence="5">Helix-turn-helix domain-containing protein</fullName>
    </submittedName>
</protein>
<dbReference type="Pfam" id="PF01638">
    <property type="entry name" value="HxlR"/>
    <property type="match status" value="1"/>
</dbReference>
<feature type="domain" description="HTH hxlR-type" evidence="4">
    <location>
        <begin position="19"/>
        <end position="118"/>
    </location>
</feature>
<dbReference type="RefSeq" id="WP_313982480.1">
    <property type="nucleotide sequence ID" value="NZ_JASJOS010000009.1"/>
</dbReference>